<dbReference type="AlphaFoldDB" id="A0A517N9Z8"/>
<gene>
    <name evidence="1" type="ORF">K227x_23380</name>
</gene>
<dbReference type="Proteomes" id="UP000318538">
    <property type="component" value="Chromosome"/>
</dbReference>
<dbReference type="EMBL" id="CP036525">
    <property type="protein sequence ID" value="QDT03952.1"/>
    <property type="molecule type" value="Genomic_DNA"/>
</dbReference>
<keyword evidence="2" id="KW-1185">Reference proteome</keyword>
<protein>
    <submittedName>
        <fullName evidence="1">Uncharacterized protein</fullName>
    </submittedName>
</protein>
<proteinExistence type="predicted"/>
<dbReference type="KEGG" id="rlc:K227x_23380"/>
<organism evidence="1 2">
    <name type="scientific">Rubripirellula lacrimiformis</name>
    <dbReference type="NCBI Taxonomy" id="1930273"/>
    <lineage>
        <taxon>Bacteria</taxon>
        <taxon>Pseudomonadati</taxon>
        <taxon>Planctomycetota</taxon>
        <taxon>Planctomycetia</taxon>
        <taxon>Pirellulales</taxon>
        <taxon>Pirellulaceae</taxon>
        <taxon>Rubripirellula</taxon>
    </lineage>
</organism>
<sequence length="36" mass="4337">MDQTFRRPVTWNVMFASDDTAEHHRFSNAFVFRFTA</sequence>
<name>A0A517N9Z8_9BACT</name>
<evidence type="ECO:0000313" key="1">
    <source>
        <dbReference type="EMBL" id="QDT03952.1"/>
    </source>
</evidence>
<accession>A0A517N9Z8</accession>
<evidence type="ECO:0000313" key="2">
    <source>
        <dbReference type="Proteomes" id="UP000318538"/>
    </source>
</evidence>
<reference evidence="1 2" key="1">
    <citation type="submission" date="2019-02" db="EMBL/GenBank/DDBJ databases">
        <title>Deep-cultivation of Planctomycetes and their phenomic and genomic characterization uncovers novel biology.</title>
        <authorList>
            <person name="Wiegand S."/>
            <person name="Jogler M."/>
            <person name="Boedeker C."/>
            <person name="Pinto D."/>
            <person name="Vollmers J."/>
            <person name="Rivas-Marin E."/>
            <person name="Kohn T."/>
            <person name="Peeters S.H."/>
            <person name="Heuer A."/>
            <person name="Rast P."/>
            <person name="Oberbeckmann S."/>
            <person name="Bunk B."/>
            <person name="Jeske O."/>
            <person name="Meyerdierks A."/>
            <person name="Storesund J.E."/>
            <person name="Kallscheuer N."/>
            <person name="Luecker S."/>
            <person name="Lage O.M."/>
            <person name="Pohl T."/>
            <person name="Merkel B.J."/>
            <person name="Hornburger P."/>
            <person name="Mueller R.-W."/>
            <person name="Bruemmer F."/>
            <person name="Labrenz M."/>
            <person name="Spormann A.M."/>
            <person name="Op den Camp H."/>
            <person name="Overmann J."/>
            <person name="Amann R."/>
            <person name="Jetten M.S.M."/>
            <person name="Mascher T."/>
            <person name="Medema M.H."/>
            <person name="Devos D.P."/>
            <person name="Kaster A.-K."/>
            <person name="Ovreas L."/>
            <person name="Rohde M."/>
            <person name="Galperin M.Y."/>
            <person name="Jogler C."/>
        </authorList>
    </citation>
    <scope>NUCLEOTIDE SEQUENCE [LARGE SCALE GENOMIC DNA]</scope>
    <source>
        <strain evidence="1 2">K22_7</strain>
    </source>
</reference>